<dbReference type="PANTHER" id="PTHR46696:SF4">
    <property type="entry name" value="BIOTIN BIOSYNTHESIS CYTOCHROME P450"/>
    <property type="match status" value="1"/>
</dbReference>
<keyword evidence="4 7" id="KW-0560">Oxidoreductase</keyword>
<evidence type="ECO:0000256" key="4">
    <source>
        <dbReference type="ARBA" id="ARBA00023002"/>
    </source>
</evidence>
<dbReference type="InterPro" id="IPR036396">
    <property type="entry name" value="Cyt_P450_sf"/>
</dbReference>
<dbReference type="OrthoDB" id="3215747at2"/>
<dbReference type="GO" id="GO:0020037">
    <property type="term" value="F:heme binding"/>
    <property type="evidence" value="ECO:0007669"/>
    <property type="project" value="InterPro"/>
</dbReference>
<dbReference type="Pfam" id="PF00067">
    <property type="entry name" value="p450"/>
    <property type="match status" value="1"/>
</dbReference>
<dbReference type="PRINTS" id="PR00359">
    <property type="entry name" value="BP450"/>
</dbReference>
<dbReference type="CDD" id="cd11078">
    <property type="entry name" value="CYP130-like"/>
    <property type="match status" value="1"/>
</dbReference>
<keyword evidence="6 7" id="KW-0503">Monooxygenase</keyword>
<keyword evidence="2 7" id="KW-0349">Heme</keyword>
<dbReference type="RefSeq" id="WP_013423203.1">
    <property type="nucleotide sequence ID" value="NC_014666.1"/>
</dbReference>
<dbReference type="InterPro" id="IPR001128">
    <property type="entry name" value="Cyt_P450"/>
</dbReference>
<organism evidence="8 9">
    <name type="scientific">Pseudofrankia inefficax (strain DSM 45817 / CECT 9037 / DDB 130130 / EuI1c)</name>
    <name type="common">Frankia inefficax</name>
    <dbReference type="NCBI Taxonomy" id="298654"/>
    <lineage>
        <taxon>Bacteria</taxon>
        <taxon>Bacillati</taxon>
        <taxon>Actinomycetota</taxon>
        <taxon>Actinomycetes</taxon>
        <taxon>Frankiales</taxon>
        <taxon>Frankiaceae</taxon>
        <taxon>Pseudofrankia</taxon>
    </lineage>
</organism>
<dbReference type="InterPro" id="IPR017972">
    <property type="entry name" value="Cyt_P450_CS"/>
</dbReference>
<sequence>MTSSDNATVGSDVYYDPYDATIDVDPYPTWRRLRDEAPLYYNEKFDFFALSRFGDVEAALSDWHTYRSGRGSVLELIRANIELPPGIILFEDPPVHTVHRKILAQVFTPKKMNALEPKVREFCARSLDPLVGAGRFDFIKDLGAQMPMRTIGYLLGIPEEDQEAIRDRFDEGLKLTGDGTDLPTPDMSYSGDEFGEYIDWRAKNPSDDIMTELLTAQFEDETGTTRTLSREEILTYITLLTGAGNETTTRLVGWAGKVLAENPDQRRELATDRSLIPNAIEELLRYEAPSPVQARYVANDVTYHGQTVPEGSIMVLLNGSGNRDERRYPDPDHFDIRRDVGRHLTFGYGIHHCLGAALARLEGRVALDEVLQRFPEWEVDWPNAVQARTSTVRGWETLPVHTG</sequence>
<dbReference type="KEGG" id="fri:FraEuI1c_2034"/>
<dbReference type="GO" id="GO:0008395">
    <property type="term" value="F:steroid hydroxylase activity"/>
    <property type="evidence" value="ECO:0007669"/>
    <property type="project" value="TreeGrafter"/>
</dbReference>
<dbReference type="GO" id="GO:0006707">
    <property type="term" value="P:cholesterol catabolic process"/>
    <property type="evidence" value="ECO:0007669"/>
    <property type="project" value="TreeGrafter"/>
</dbReference>
<accession>E3IV64</accession>
<evidence type="ECO:0000256" key="3">
    <source>
        <dbReference type="ARBA" id="ARBA00022723"/>
    </source>
</evidence>
<comment type="similarity">
    <text evidence="1 7">Belongs to the cytochrome P450 family.</text>
</comment>
<evidence type="ECO:0000256" key="7">
    <source>
        <dbReference type="RuleBase" id="RU000461"/>
    </source>
</evidence>
<dbReference type="InParanoid" id="E3IV64"/>
<dbReference type="STRING" id="298654.FraEuI1c_2034"/>
<gene>
    <name evidence="8" type="ordered locus">FraEuI1c_2034</name>
</gene>
<dbReference type="InterPro" id="IPR002397">
    <property type="entry name" value="Cyt_P450_B"/>
</dbReference>
<keyword evidence="3 7" id="KW-0479">Metal-binding</keyword>
<protein>
    <submittedName>
        <fullName evidence="8">Cytochrome P450</fullName>
    </submittedName>
</protein>
<evidence type="ECO:0000313" key="9">
    <source>
        <dbReference type="Proteomes" id="UP000002484"/>
    </source>
</evidence>
<evidence type="ECO:0000313" key="8">
    <source>
        <dbReference type="EMBL" id="ADP80084.1"/>
    </source>
</evidence>
<dbReference type="GO" id="GO:0036199">
    <property type="term" value="F:cholest-4-en-3-one 26-monooxygenase activity"/>
    <property type="evidence" value="ECO:0007669"/>
    <property type="project" value="TreeGrafter"/>
</dbReference>
<dbReference type="AlphaFoldDB" id="E3IV64"/>
<keyword evidence="5 7" id="KW-0408">Iron</keyword>
<dbReference type="HOGENOM" id="CLU_033716_0_2_11"/>
<dbReference type="EMBL" id="CP002299">
    <property type="protein sequence ID" value="ADP80084.1"/>
    <property type="molecule type" value="Genomic_DNA"/>
</dbReference>
<keyword evidence="9" id="KW-1185">Reference proteome</keyword>
<dbReference type="eggNOG" id="COG2124">
    <property type="taxonomic scope" value="Bacteria"/>
</dbReference>
<evidence type="ECO:0000256" key="5">
    <source>
        <dbReference type="ARBA" id="ARBA00023004"/>
    </source>
</evidence>
<dbReference type="PROSITE" id="PS00086">
    <property type="entry name" value="CYTOCHROME_P450"/>
    <property type="match status" value="1"/>
</dbReference>
<name>E3IV64_PSEI1</name>
<dbReference type="SUPFAM" id="SSF48264">
    <property type="entry name" value="Cytochrome P450"/>
    <property type="match status" value="1"/>
</dbReference>
<evidence type="ECO:0000256" key="6">
    <source>
        <dbReference type="ARBA" id="ARBA00023033"/>
    </source>
</evidence>
<dbReference type="FunCoup" id="E3IV64">
    <property type="interactions" value="17"/>
</dbReference>
<dbReference type="PRINTS" id="PR00385">
    <property type="entry name" value="P450"/>
</dbReference>
<dbReference type="Proteomes" id="UP000002484">
    <property type="component" value="Chromosome"/>
</dbReference>
<dbReference type="FunFam" id="1.10.630.10:FF:000018">
    <property type="entry name" value="Cytochrome P450 monooxygenase"/>
    <property type="match status" value="1"/>
</dbReference>
<evidence type="ECO:0000256" key="2">
    <source>
        <dbReference type="ARBA" id="ARBA00022617"/>
    </source>
</evidence>
<dbReference type="PANTHER" id="PTHR46696">
    <property type="entry name" value="P450, PUTATIVE (EUROFUNG)-RELATED"/>
    <property type="match status" value="1"/>
</dbReference>
<dbReference type="GO" id="GO:0005506">
    <property type="term" value="F:iron ion binding"/>
    <property type="evidence" value="ECO:0007669"/>
    <property type="project" value="InterPro"/>
</dbReference>
<proteinExistence type="inferred from homology"/>
<reference evidence="8 9" key="1">
    <citation type="submission" date="2010-10" db="EMBL/GenBank/DDBJ databases">
        <title>Complete sequence of Frankia sp. EuI1c.</title>
        <authorList>
            <consortium name="US DOE Joint Genome Institute"/>
            <person name="Lucas S."/>
            <person name="Copeland A."/>
            <person name="Lapidus A."/>
            <person name="Cheng J.-F."/>
            <person name="Bruce D."/>
            <person name="Goodwin L."/>
            <person name="Pitluck S."/>
            <person name="Chertkov O."/>
            <person name="Detter J.C."/>
            <person name="Han C."/>
            <person name="Tapia R."/>
            <person name="Land M."/>
            <person name="Hauser L."/>
            <person name="Jeffries C."/>
            <person name="Kyrpides N."/>
            <person name="Ivanova N."/>
            <person name="Mikhailova N."/>
            <person name="Beauchemin N."/>
            <person name="Sen A."/>
            <person name="Sur S.A."/>
            <person name="Gtari M."/>
            <person name="Wall L."/>
            <person name="Tisa L."/>
            <person name="Woyke T."/>
        </authorList>
    </citation>
    <scope>NUCLEOTIDE SEQUENCE [LARGE SCALE GENOMIC DNA]</scope>
    <source>
        <strain evidence="9">DSM 45817 / CECT 9037 / EuI1c</strain>
    </source>
</reference>
<evidence type="ECO:0000256" key="1">
    <source>
        <dbReference type="ARBA" id="ARBA00010617"/>
    </source>
</evidence>
<dbReference type="Gene3D" id="1.10.630.10">
    <property type="entry name" value="Cytochrome P450"/>
    <property type="match status" value="1"/>
</dbReference>